<name>A0A6N2KM76_SALVM</name>
<gene>
    <name evidence="1" type="ORF">SVIM_LOCUS103461</name>
</gene>
<sequence length="83" mass="8276">MASNAANTIIAVLSSNVRPFPRTETDGGGGSGGGEGVIYVFVSDQKSKDGGCCGKVVAGSTGPSCGSRQQLYRGRVVVVVVVG</sequence>
<dbReference type="AlphaFoldDB" id="A0A6N2KM76"/>
<reference evidence="1" key="1">
    <citation type="submission" date="2019-03" db="EMBL/GenBank/DDBJ databases">
        <authorList>
            <person name="Mank J."/>
            <person name="Almeida P."/>
        </authorList>
    </citation>
    <scope>NUCLEOTIDE SEQUENCE</scope>
    <source>
        <strain evidence="1">78183</strain>
    </source>
</reference>
<evidence type="ECO:0000313" key="1">
    <source>
        <dbReference type="EMBL" id="VFU29132.1"/>
    </source>
</evidence>
<dbReference type="EMBL" id="CAADRP010000506">
    <property type="protein sequence ID" value="VFU29132.1"/>
    <property type="molecule type" value="Genomic_DNA"/>
</dbReference>
<proteinExistence type="predicted"/>
<accession>A0A6N2KM76</accession>
<protein>
    <submittedName>
        <fullName evidence="1">Uncharacterized protein</fullName>
    </submittedName>
</protein>
<organism evidence="1">
    <name type="scientific">Salix viminalis</name>
    <name type="common">Common osier</name>
    <name type="synonym">Basket willow</name>
    <dbReference type="NCBI Taxonomy" id="40686"/>
    <lineage>
        <taxon>Eukaryota</taxon>
        <taxon>Viridiplantae</taxon>
        <taxon>Streptophyta</taxon>
        <taxon>Embryophyta</taxon>
        <taxon>Tracheophyta</taxon>
        <taxon>Spermatophyta</taxon>
        <taxon>Magnoliopsida</taxon>
        <taxon>eudicotyledons</taxon>
        <taxon>Gunneridae</taxon>
        <taxon>Pentapetalae</taxon>
        <taxon>rosids</taxon>
        <taxon>fabids</taxon>
        <taxon>Malpighiales</taxon>
        <taxon>Salicaceae</taxon>
        <taxon>Saliceae</taxon>
        <taxon>Salix</taxon>
    </lineage>
</organism>